<evidence type="ECO:0000313" key="6">
    <source>
        <dbReference type="Proteomes" id="UP001327560"/>
    </source>
</evidence>
<dbReference type="PANTHER" id="PTHR33091:SF73">
    <property type="entry name" value="INHIBITOR OF TRYPSIN AND HAGEMAN FACTOR-LIKE"/>
    <property type="match status" value="1"/>
</dbReference>
<evidence type="ECO:0000313" key="5">
    <source>
        <dbReference type="EMBL" id="WOL00034.1"/>
    </source>
</evidence>
<dbReference type="InterPro" id="IPR000864">
    <property type="entry name" value="Prot_inh_pot1"/>
</dbReference>
<dbReference type="PROSITE" id="PS00285">
    <property type="entry name" value="POTATO_INHIBITOR"/>
    <property type="match status" value="1"/>
</dbReference>
<name>A0AAQ3K2Q9_9LILI</name>
<reference evidence="5 6" key="1">
    <citation type="submission" date="2023-10" db="EMBL/GenBank/DDBJ databases">
        <title>Chromosome-scale genome assembly provides insights into flower coloration mechanisms of Canna indica.</title>
        <authorList>
            <person name="Li C."/>
        </authorList>
    </citation>
    <scope>NUCLEOTIDE SEQUENCE [LARGE SCALE GENOMIC DNA]</scope>
    <source>
        <tissue evidence="5">Flower</tissue>
    </source>
</reference>
<protein>
    <submittedName>
        <fullName evidence="5">Glu S.griseus protease inhibitor</fullName>
    </submittedName>
</protein>
<dbReference type="GO" id="GO:0009611">
    <property type="term" value="P:response to wounding"/>
    <property type="evidence" value="ECO:0007669"/>
    <property type="project" value="InterPro"/>
</dbReference>
<evidence type="ECO:0000256" key="1">
    <source>
        <dbReference type="ARBA" id="ARBA00008210"/>
    </source>
</evidence>
<keyword evidence="3" id="KW-0722">Serine protease inhibitor</keyword>
<evidence type="ECO:0000256" key="3">
    <source>
        <dbReference type="ARBA" id="ARBA00022900"/>
    </source>
</evidence>
<evidence type="ECO:0000256" key="2">
    <source>
        <dbReference type="ARBA" id="ARBA00022690"/>
    </source>
</evidence>
<keyword evidence="4" id="KW-1133">Transmembrane helix</keyword>
<organism evidence="5 6">
    <name type="scientific">Canna indica</name>
    <name type="common">Indian-shot</name>
    <dbReference type="NCBI Taxonomy" id="4628"/>
    <lineage>
        <taxon>Eukaryota</taxon>
        <taxon>Viridiplantae</taxon>
        <taxon>Streptophyta</taxon>
        <taxon>Embryophyta</taxon>
        <taxon>Tracheophyta</taxon>
        <taxon>Spermatophyta</taxon>
        <taxon>Magnoliopsida</taxon>
        <taxon>Liliopsida</taxon>
        <taxon>Zingiberales</taxon>
        <taxon>Cannaceae</taxon>
        <taxon>Canna</taxon>
    </lineage>
</organism>
<evidence type="ECO:0000256" key="4">
    <source>
        <dbReference type="SAM" id="Phobius"/>
    </source>
</evidence>
<dbReference type="PANTHER" id="PTHR33091">
    <property type="entry name" value="PROTEIN, PUTATIVE, EXPRESSED-RELATED"/>
    <property type="match status" value="1"/>
</dbReference>
<keyword evidence="4" id="KW-0812">Transmembrane</keyword>
<proteinExistence type="inferred from homology"/>
<gene>
    <name evidence="5" type="ORF">Cni_G08747</name>
</gene>
<sequence>MTPLGFGQICVFKVVVLYLLGASKRFTMMGKNCWPELVGVKGEKAVKIIEAENPAVMAAYIVIIGESNVPFDFRCDRV</sequence>
<dbReference type="SUPFAM" id="SSF54654">
    <property type="entry name" value="CI-2 family of serine protease inhibitors"/>
    <property type="match status" value="1"/>
</dbReference>
<accession>A0AAQ3K2Q9</accession>
<keyword evidence="4" id="KW-0472">Membrane</keyword>
<comment type="similarity">
    <text evidence="1">Belongs to the protease inhibitor I13 (potato type I serine protease inhibitor) family.</text>
</comment>
<keyword evidence="2 5" id="KW-0646">Protease inhibitor</keyword>
<keyword evidence="6" id="KW-1185">Reference proteome</keyword>
<dbReference type="Proteomes" id="UP001327560">
    <property type="component" value="Chromosome 3"/>
</dbReference>
<dbReference type="Pfam" id="PF00280">
    <property type="entry name" value="potato_inhibit"/>
    <property type="match status" value="1"/>
</dbReference>
<dbReference type="AlphaFoldDB" id="A0AAQ3K2Q9"/>
<dbReference type="GO" id="GO:0004867">
    <property type="term" value="F:serine-type endopeptidase inhibitor activity"/>
    <property type="evidence" value="ECO:0007669"/>
    <property type="project" value="UniProtKB-KW"/>
</dbReference>
<feature type="transmembrane region" description="Helical" evidence="4">
    <location>
        <begin position="6"/>
        <end position="22"/>
    </location>
</feature>
<dbReference type="EMBL" id="CP136892">
    <property type="protein sequence ID" value="WOL00034.1"/>
    <property type="molecule type" value="Genomic_DNA"/>
</dbReference>
<dbReference type="InterPro" id="IPR036354">
    <property type="entry name" value="Prot_inh_pot1_sf"/>
</dbReference>
<dbReference type="Gene3D" id="3.30.10.10">
    <property type="entry name" value="Trypsin Inhibitor V, subunit A"/>
    <property type="match status" value="1"/>
</dbReference>